<keyword evidence="5" id="KW-0378">Hydrolase</keyword>
<dbReference type="Gene3D" id="1.10.150.520">
    <property type="match status" value="1"/>
</dbReference>
<comment type="pathway">
    <text evidence="2">Organic acid metabolism; glycolate biosynthesis; glycolate from 2-phosphoglycolate: step 1/1.</text>
</comment>
<gene>
    <name evidence="5" type="ORF">P0Y49_08695</name>
</gene>
<dbReference type="Gene3D" id="3.40.50.1000">
    <property type="entry name" value="HAD superfamily/HAD-like"/>
    <property type="match status" value="1"/>
</dbReference>
<comment type="similarity">
    <text evidence="3">Belongs to the HAD-like hydrolase superfamily. CbbY/CbbZ/Gph/YieH family.</text>
</comment>
<evidence type="ECO:0000256" key="1">
    <source>
        <dbReference type="ARBA" id="ARBA00000830"/>
    </source>
</evidence>
<dbReference type="EMBL" id="CP119313">
    <property type="protein sequence ID" value="WEK21218.1"/>
    <property type="molecule type" value="Genomic_DNA"/>
</dbReference>
<comment type="catalytic activity">
    <reaction evidence="1">
        <text>2-phosphoglycolate + H2O = glycolate + phosphate</text>
        <dbReference type="Rhea" id="RHEA:14369"/>
        <dbReference type="ChEBI" id="CHEBI:15377"/>
        <dbReference type="ChEBI" id="CHEBI:29805"/>
        <dbReference type="ChEBI" id="CHEBI:43474"/>
        <dbReference type="ChEBI" id="CHEBI:58033"/>
        <dbReference type="EC" id="3.1.3.18"/>
    </reaction>
</comment>
<dbReference type="InterPro" id="IPR050155">
    <property type="entry name" value="HAD-like_hydrolase_sf"/>
</dbReference>
<dbReference type="PANTHER" id="PTHR43434:SF1">
    <property type="entry name" value="PHOSPHOGLYCOLATE PHOSPHATASE"/>
    <property type="match status" value="1"/>
</dbReference>
<dbReference type="PANTHER" id="PTHR43434">
    <property type="entry name" value="PHOSPHOGLYCOLATE PHOSPHATASE"/>
    <property type="match status" value="1"/>
</dbReference>
<evidence type="ECO:0000256" key="4">
    <source>
        <dbReference type="ARBA" id="ARBA00013078"/>
    </source>
</evidence>
<evidence type="ECO:0000313" key="6">
    <source>
        <dbReference type="Proteomes" id="UP001214530"/>
    </source>
</evidence>
<dbReference type="Pfam" id="PF00702">
    <property type="entry name" value="Hydrolase"/>
    <property type="match status" value="1"/>
</dbReference>
<dbReference type="InterPro" id="IPR036412">
    <property type="entry name" value="HAD-like_sf"/>
</dbReference>
<dbReference type="SFLD" id="SFLDG01129">
    <property type="entry name" value="C1.5:_HAD__Beta-PGM__Phosphata"/>
    <property type="match status" value="1"/>
</dbReference>
<evidence type="ECO:0000313" key="5">
    <source>
        <dbReference type="EMBL" id="WEK21218.1"/>
    </source>
</evidence>
<sequence>MENILWNRLELIVFDVDGTLYDQSKLRKIMFVRLILYYILRPYRYNELFILYHFRKEREKRAGFRGKNLKDKQYQWCAQKVNEKVEVVRKVIDQWIFNEPNRYLKRCMYPGVRQFIVDLKVKGIRTAIYSDYDSVNKLENMQIKVDLEISSTDERVNSFKPCPDGLLFILSEMNITNKNNCLYIGDREGLDGSCAEYANISFLLVDKGIAAKNFYQKLSKELINVRN</sequence>
<dbReference type="InterPro" id="IPR023214">
    <property type="entry name" value="HAD_sf"/>
</dbReference>
<evidence type="ECO:0000256" key="3">
    <source>
        <dbReference type="ARBA" id="ARBA00006171"/>
    </source>
</evidence>
<dbReference type="Proteomes" id="UP001214530">
    <property type="component" value="Chromosome"/>
</dbReference>
<protein>
    <recommendedName>
        <fullName evidence="4">phosphoglycolate phosphatase</fullName>
        <ecNumber evidence="4">3.1.3.18</ecNumber>
    </recommendedName>
</protein>
<dbReference type="EC" id="3.1.3.18" evidence="4"/>
<evidence type="ECO:0000256" key="2">
    <source>
        <dbReference type="ARBA" id="ARBA00004818"/>
    </source>
</evidence>
<proteinExistence type="inferred from homology"/>
<dbReference type="GO" id="GO:0006281">
    <property type="term" value="P:DNA repair"/>
    <property type="evidence" value="ECO:0007669"/>
    <property type="project" value="TreeGrafter"/>
</dbReference>
<dbReference type="SFLD" id="SFLDS00003">
    <property type="entry name" value="Haloacid_Dehalogenase"/>
    <property type="match status" value="1"/>
</dbReference>
<accession>A0AAJ5W9F9</accession>
<reference evidence="5" key="1">
    <citation type="submission" date="2023-03" db="EMBL/GenBank/DDBJ databases">
        <title>Andean soil-derived lignocellulolytic bacterial consortium as a source of novel taxa and putative plastic-active enzymes.</title>
        <authorList>
            <person name="Diaz-Garcia L."/>
            <person name="Chuvochina M."/>
            <person name="Feuerriegel G."/>
            <person name="Bunk B."/>
            <person name="Sproer C."/>
            <person name="Streit W.R."/>
            <person name="Rodriguez L.M."/>
            <person name="Overmann J."/>
            <person name="Jimenez D.J."/>
        </authorList>
    </citation>
    <scope>NUCLEOTIDE SEQUENCE</scope>
    <source>
        <strain evidence="5">MAG 3858</strain>
    </source>
</reference>
<organism evidence="5 6">
    <name type="scientific">Candidatus Pedobacter colombiensis</name>
    <dbReference type="NCBI Taxonomy" id="3121371"/>
    <lineage>
        <taxon>Bacteria</taxon>
        <taxon>Pseudomonadati</taxon>
        <taxon>Bacteroidota</taxon>
        <taxon>Sphingobacteriia</taxon>
        <taxon>Sphingobacteriales</taxon>
        <taxon>Sphingobacteriaceae</taxon>
        <taxon>Pedobacter</taxon>
    </lineage>
</organism>
<dbReference type="AlphaFoldDB" id="A0AAJ5W9F9"/>
<name>A0AAJ5W9F9_9SPHI</name>
<dbReference type="SUPFAM" id="SSF56784">
    <property type="entry name" value="HAD-like"/>
    <property type="match status" value="1"/>
</dbReference>
<dbReference type="GO" id="GO:0008967">
    <property type="term" value="F:phosphoglycolate phosphatase activity"/>
    <property type="evidence" value="ECO:0007669"/>
    <property type="project" value="UniProtKB-EC"/>
</dbReference>